<feature type="transmembrane region" description="Helical" evidence="10">
    <location>
        <begin position="30"/>
        <end position="54"/>
    </location>
</feature>
<keyword evidence="3 10" id="KW-0812">Transmembrane</keyword>
<evidence type="ECO:0000256" key="4">
    <source>
        <dbReference type="ARBA" id="ARBA00022989"/>
    </source>
</evidence>
<evidence type="ECO:0000256" key="2">
    <source>
        <dbReference type="ARBA" id="ARBA00022475"/>
    </source>
</evidence>
<evidence type="ECO:0000256" key="10">
    <source>
        <dbReference type="SAM" id="Phobius"/>
    </source>
</evidence>
<dbReference type="PANTHER" id="PTHR24248">
    <property type="entry name" value="ADRENERGIC RECEPTOR-RELATED G-PROTEIN COUPLED RECEPTOR"/>
    <property type="match status" value="1"/>
</dbReference>
<dbReference type="InterPro" id="IPR000276">
    <property type="entry name" value="GPCR_Rhodpsn"/>
</dbReference>
<evidence type="ECO:0000256" key="9">
    <source>
        <dbReference type="ARBA" id="ARBA00023224"/>
    </source>
</evidence>
<dbReference type="GO" id="GO:0045202">
    <property type="term" value="C:synapse"/>
    <property type="evidence" value="ECO:0007669"/>
    <property type="project" value="GOC"/>
</dbReference>
<organism evidence="12 13">
    <name type="scientific">Pinctada imbricata</name>
    <name type="common">Atlantic pearl-oyster</name>
    <name type="synonym">Pinctada martensii</name>
    <dbReference type="NCBI Taxonomy" id="66713"/>
    <lineage>
        <taxon>Eukaryota</taxon>
        <taxon>Metazoa</taxon>
        <taxon>Spiralia</taxon>
        <taxon>Lophotrochozoa</taxon>
        <taxon>Mollusca</taxon>
        <taxon>Bivalvia</taxon>
        <taxon>Autobranchia</taxon>
        <taxon>Pteriomorphia</taxon>
        <taxon>Pterioida</taxon>
        <taxon>Pterioidea</taxon>
        <taxon>Pteriidae</taxon>
        <taxon>Pinctada</taxon>
    </lineage>
</organism>
<dbReference type="SUPFAM" id="SSF81321">
    <property type="entry name" value="Family A G protein-coupled receptor-like"/>
    <property type="match status" value="1"/>
</dbReference>
<feature type="transmembrane region" description="Helical" evidence="10">
    <location>
        <begin position="147"/>
        <end position="167"/>
    </location>
</feature>
<gene>
    <name evidence="12" type="ORF">FSP39_008361</name>
</gene>
<sequence>MPGNGTIHFTKKNLSAFLESFETEHKPHSITIAAFAIFLSAISLILNGLILIIICKSADLRRRISYICVANISAVNTVLSLFVTPLAVHLELEPEWKLGQTSCAVWIIMDVLLPFVTISVLLFISADSLASLTCNKFYRKHYTRKKAAVYLIVPWVLAICGILPIWIAGAVSLPELDGKCIYGLKEGAAILSPLITYFIPSICIILIMAISLAIFLKQTDFEEDVGVTNTLKDQGTVADGKVMLEREIKHEVSTVRLFLANSMFIAMWFPHQFVSILLTYCDECFPPYVVIVGFTWLGAFTSFVVPLAFLDSQIRWEVKLRFWKLYKRSKNNDQQHEENESYLMESVTRTSV</sequence>
<proteinExistence type="predicted"/>
<dbReference type="GO" id="GO:0001591">
    <property type="term" value="F:dopamine neurotransmitter receptor activity, coupled via Gi/Go"/>
    <property type="evidence" value="ECO:0007669"/>
    <property type="project" value="TreeGrafter"/>
</dbReference>
<keyword evidence="9" id="KW-0807">Transducer</keyword>
<evidence type="ECO:0000256" key="7">
    <source>
        <dbReference type="ARBA" id="ARBA00023157"/>
    </source>
</evidence>
<reference evidence="12" key="1">
    <citation type="submission" date="2019-08" db="EMBL/GenBank/DDBJ databases">
        <title>The improved chromosome-level genome for the pearl oyster Pinctada fucata martensii using PacBio sequencing and Hi-C.</title>
        <authorList>
            <person name="Zheng Z."/>
        </authorList>
    </citation>
    <scope>NUCLEOTIDE SEQUENCE</scope>
    <source>
        <strain evidence="12">ZZ-2019</strain>
        <tissue evidence="12">Adductor muscle</tissue>
    </source>
</reference>
<evidence type="ECO:0000256" key="3">
    <source>
        <dbReference type="ARBA" id="ARBA00022692"/>
    </source>
</evidence>
<evidence type="ECO:0000256" key="5">
    <source>
        <dbReference type="ARBA" id="ARBA00023040"/>
    </source>
</evidence>
<feature type="transmembrane region" description="Helical" evidence="10">
    <location>
        <begin position="104"/>
        <end position="126"/>
    </location>
</feature>
<keyword evidence="8" id="KW-0675">Receptor</keyword>
<dbReference type="GO" id="GO:0005886">
    <property type="term" value="C:plasma membrane"/>
    <property type="evidence" value="ECO:0007669"/>
    <property type="project" value="UniProtKB-SubCell"/>
</dbReference>
<feature type="transmembrane region" description="Helical" evidence="10">
    <location>
        <begin position="285"/>
        <end position="310"/>
    </location>
</feature>
<feature type="transmembrane region" description="Helical" evidence="10">
    <location>
        <begin position="66"/>
        <end position="84"/>
    </location>
</feature>
<feature type="transmembrane region" description="Helical" evidence="10">
    <location>
        <begin position="257"/>
        <end position="279"/>
    </location>
</feature>
<feature type="domain" description="G-protein coupled receptors family 1 profile" evidence="11">
    <location>
        <begin position="46"/>
        <end position="309"/>
    </location>
</feature>
<protein>
    <recommendedName>
        <fullName evidence="11">G-protein coupled receptors family 1 profile domain-containing protein</fullName>
    </recommendedName>
</protein>
<dbReference type="AlphaFoldDB" id="A0AA89CBP8"/>
<dbReference type="Proteomes" id="UP001186944">
    <property type="component" value="Unassembled WGS sequence"/>
</dbReference>
<feature type="transmembrane region" description="Helical" evidence="10">
    <location>
        <begin position="194"/>
        <end position="216"/>
    </location>
</feature>
<dbReference type="EMBL" id="VSWD01000001">
    <property type="protein sequence ID" value="KAK3108462.1"/>
    <property type="molecule type" value="Genomic_DNA"/>
</dbReference>
<keyword evidence="5" id="KW-0297">G-protein coupled receptor</keyword>
<dbReference type="Pfam" id="PF00001">
    <property type="entry name" value="7tm_1"/>
    <property type="match status" value="1"/>
</dbReference>
<comment type="subcellular location">
    <subcellularLocation>
        <location evidence="1">Cell membrane</location>
        <topology evidence="1">Multi-pass membrane protein</topology>
    </subcellularLocation>
</comment>
<evidence type="ECO:0000256" key="8">
    <source>
        <dbReference type="ARBA" id="ARBA00023170"/>
    </source>
</evidence>
<keyword evidence="4 10" id="KW-1133">Transmembrane helix</keyword>
<evidence type="ECO:0000313" key="13">
    <source>
        <dbReference type="Proteomes" id="UP001186944"/>
    </source>
</evidence>
<dbReference type="Gene3D" id="1.20.1070.10">
    <property type="entry name" value="Rhodopsin 7-helix transmembrane proteins"/>
    <property type="match status" value="1"/>
</dbReference>
<comment type="caution">
    <text evidence="12">The sequence shown here is derived from an EMBL/GenBank/DDBJ whole genome shotgun (WGS) entry which is preliminary data.</text>
</comment>
<name>A0AA89CBP8_PINIB</name>
<keyword evidence="13" id="KW-1185">Reference proteome</keyword>
<keyword evidence="6 10" id="KW-0472">Membrane</keyword>
<keyword evidence="7" id="KW-1015">Disulfide bond</keyword>
<dbReference type="PROSITE" id="PS50262">
    <property type="entry name" value="G_PROTEIN_RECEP_F1_2"/>
    <property type="match status" value="1"/>
</dbReference>
<evidence type="ECO:0000256" key="6">
    <source>
        <dbReference type="ARBA" id="ARBA00023136"/>
    </source>
</evidence>
<dbReference type="InterPro" id="IPR017452">
    <property type="entry name" value="GPCR_Rhodpsn_7TM"/>
</dbReference>
<evidence type="ECO:0000259" key="11">
    <source>
        <dbReference type="PROSITE" id="PS50262"/>
    </source>
</evidence>
<dbReference type="GO" id="GO:0004930">
    <property type="term" value="F:G protein-coupled receptor activity"/>
    <property type="evidence" value="ECO:0007669"/>
    <property type="project" value="UniProtKB-KW"/>
</dbReference>
<evidence type="ECO:0000313" key="12">
    <source>
        <dbReference type="EMBL" id="KAK3108462.1"/>
    </source>
</evidence>
<dbReference type="PANTHER" id="PTHR24248:SF125">
    <property type="entry name" value="DOPAMINE D2-LIKE RECEPTOR"/>
    <property type="match status" value="1"/>
</dbReference>
<evidence type="ECO:0000256" key="1">
    <source>
        <dbReference type="ARBA" id="ARBA00004651"/>
    </source>
</evidence>
<accession>A0AA89CBP8</accession>
<keyword evidence="2" id="KW-1003">Cell membrane</keyword>